<evidence type="ECO:0000313" key="9">
    <source>
        <dbReference type="EMBL" id="JAS74214.1"/>
    </source>
</evidence>
<dbReference type="Gene3D" id="3.30.230.10">
    <property type="match status" value="1"/>
</dbReference>
<accession>A0A1B6HHN5</accession>
<keyword evidence="3" id="KW-0547">Nucleotide-binding</keyword>
<dbReference type="GO" id="GO:0005524">
    <property type="term" value="F:ATP binding"/>
    <property type="evidence" value="ECO:0007669"/>
    <property type="project" value="UniProtKB-KW"/>
</dbReference>
<dbReference type="Gene3D" id="1.20.1440.340">
    <property type="match status" value="1"/>
</dbReference>
<dbReference type="Pfam" id="PF08544">
    <property type="entry name" value="GHMP_kinases_C"/>
    <property type="match status" value="1"/>
</dbReference>
<dbReference type="PANTHER" id="PTHR10457">
    <property type="entry name" value="MEVALONATE KINASE/GALACTOKINASE"/>
    <property type="match status" value="1"/>
</dbReference>
<dbReference type="InterPro" id="IPR006203">
    <property type="entry name" value="GHMP_knse_ATP-bd_CS"/>
</dbReference>
<protein>
    <recommendedName>
        <fullName evidence="10">Galactokinase</fullName>
    </recommendedName>
</protein>
<dbReference type="GO" id="GO:0004335">
    <property type="term" value="F:galactokinase activity"/>
    <property type="evidence" value="ECO:0007669"/>
    <property type="project" value="InterPro"/>
</dbReference>
<dbReference type="PROSITE" id="PS00627">
    <property type="entry name" value="GHMP_KINASES_ATP"/>
    <property type="match status" value="1"/>
</dbReference>
<dbReference type="AlphaFoldDB" id="A0A1B6HHN5"/>
<dbReference type="InterPro" id="IPR019741">
    <property type="entry name" value="Galactokinase_CS"/>
</dbReference>
<evidence type="ECO:0008006" key="10">
    <source>
        <dbReference type="Google" id="ProtNLM"/>
    </source>
</evidence>
<dbReference type="PIRSF" id="PIRSF000530">
    <property type="entry name" value="Galactokinase"/>
    <property type="match status" value="1"/>
</dbReference>
<dbReference type="Pfam" id="PF10509">
    <property type="entry name" value="GalKase_gal_bdg"/>
    <property type="match status" value="1"/>
</dbReference>
<dbReference type="InterPro" id="IPR000705">
    <property type="entry name" value="Galactokinase"/>
</dbReference>
<comment type="similarity">
    <text evidence="1">Belongs to the GHMP kinase family. GalK subfamily.</text>
</comment>
<gene>
    <name evidence="9" type="ORF">g.19496</name>
</gene>
<sequence length="482" mass="52589">MGMPEHQNGGDVDCSVLPPPIAGLPKEETLRHRLELLRDHFCTKFKSEPTLYLRIPGRVNLIGEHVDYCGYPVCPMALQQDILIAFRPTELHTFLTIINQDIDNYIEYSTDSRNFKFSLESTGWASYILCGVRAIMELLSSKGQTPVSMQMAVTGNIPPGSGLSSSSALVCAGVLATALANKLELSRTQLATLSAEAEHYIGTVGGGMDQAIIFLASQGCAKLIEFNPIRTREVNLPAGGVFVVAHSLVTKNKAASNDFNTRVVECRLASQVLAKNRNIPWEKCLRLADFQTAAGMKLDEVIKLVIEVLHEAPYSKTEICKILEVSEEELNDLTLTPNTEHVEEFKLFQRAMHVFQEAERVAQFTASCGGDGTLAFLGQLMSQSHSSLRDLYQCSHPQLDRLVSVATAAGALGARLTGAGWGGCIVALTTEDNADKFIATVKEQFYANNPDAVGQNIKNLIFATQPGQGVQIYSPHADFIVN</sequence>
<dbReference type="PRINTS" id="PR00959">
    <property type="entry name" value="MEVGALKINASE"/>
</dbReference>
<dbReference type="SUPFAM" id="SSF54211">
    <property type="entry name" value="Ribosomal protein S5 domain 2-like"/>
    <property type="match status" value="1"/>
</dbReference>
<evidence type="ECO:0000256" key="2">
    <source>
        <dbReference type="ARBA" id="ARBA00022679"/>
    </source>
</evidence>
<dbReference type="PANTHER" id="PTHR10457:SF7">
    <property type="entry name" value="GALACTOKINASE-RELATED"/>
    <property type="match status" value="1"/>
</dbReference>
<dbReference type="PROSITE" id="PS00106">
    <property type="entry name" value="GALACTOKINASE"/>
    <property type="match status" value="1"/>
</dbReference>
<proteinExistence type="inferred from homology"/>
<evidence type="ECO:0000256" key="5">
    <source>
        <dbReference type="ARBA" id="ARBA00022840"/>
    </source>
</evidence>
<evidence type="ECO:0000259" key="8">
    <source>
        <dbReference type="Pfam" id="PF10509"/>
    </source>
</evidence>
<dbReference type="InterPro" id="IPR006206">
    <property type="entry name" value="Mevalonate/galactokinase"/>
</dbReference>
<evidence type="ECO:0000256" key="4">
    <source>
        <dbReference type="ARBA" id="ARBA00022777"/>
    </source>
</evidence>
<evidence type="ECO:0000259" key="7">
    <source>
        <dbReference type="Pfam" id="PF08544"/>
    </source>
</evidence>
<feature type="domain" description="GHMP kinase N-terminal" evidence="6">
    <location>
        <begin position="132"/>
        <end position="215"/>
    </location>
</feature>
<dbReference type="NCBIfam" id="TIGR00131">
    <property type="entry name" value="gal_kin"/>
    <property type="match status" value="1"/>
</dbReference>
<reference evidence="9" key="1">
    <citation type="submission" date="2015-11" db="EMBL/GenBank/DDBJ databases">
        <title>De novo transcriptome assembly of four potential Pierce s Disease insect vectors from Arizona vineyards.</title>
        <authorList>
            <person name="Tassone E.E."/>
        </authorList>
    </citation>
    <scope>NUCLEOTIDE SEQUENCE</scope>
</reference>
<name>A0A1B6HHN5_9HEMI</name>
<dbReference type="InterPro" id="IPR019539">
    <property type="entry name" value="GalKase_N"/>
</dbReference>
<keyword evidence="2" id="KW-0808">Transferase</keyword>
<dbReference type="GO" id="GO:0006012">
    <property type="term" value="P:galactose metabolic process"/>
    <property type="evidence" value="ECO:0007669"/>
    <property type="project" value="InterPro"/>
</dbReference>
<dbReference type="InterPro" id="IPR020568">
    <property type="entry name" value="Ribosomal_Su5_D2-typ_SF"/>
</dbReference>
<evidence type="ECO:0000259" key="6">
    <source>
        <dbReference type="Pfam" id="PF00288"/>
    </source>
</evidence>
<keyword evidence="4" id="KW-0418">Kinase</keyword>
<evidence type="ECO:0000256" key="1">
    <source>
        <dbReference type="ARBA" id="ARBA00006566"/>
    </source>
</evidence>
<dbReference type="EMBL" id="GECU01033492">
    <property type="protein sequence ID" value="JAS74214.1"/>
    <property type="molecule type" value="Transcribed_RNA"/>
</dbReference>
<organism evidence="9">
    <name type="scientific">Homalodisca liturata</name>
    <dbReference type="NCBI Taxonomy" id="320908"/>
    <lineage>
        <taxon>Eukaryota</taxon>
        <taxon>Metazoa</taxon>
        <taxon>Ecdysozoa</taxon>
        <taxon>Arthropoda</taxon>
        <taxon>Hexapoda</taxon>
        <taxon>Insecta</taxon>
        <taxon>Pterygota</taxon>
        <taxon>Neoptera</taxon>
        <taxon>Paraneoptera</taxon>
        <taxon>Hemiptera</taxon>
        <taxon>Auchenorrhyncha</taxon>
        <taxon>Membracoidea</taxon>
        <taxon>Cicadellidae</taxon>
        <taxon>Cicadellinae</taxon>
        <taxon>Proconiini</taxon>
        <taxon>Homalodisca</taxon>
    </lineage>
</organism>
<dbReference type="InterPro" id="IPR013750">
    <property type="entry name" value="GHMP_kinase_C_dom"/>
</dbReference>
<dbReference type="SUPFAM" id="SSF55060">
    <property type="entry name" value="GHMP Kinase, C-terminal domain"/>
    <property type="match status" value="1"/>
</dbReference>
<dbReference type="InterPro" id="IPR036554">
    <property type="entry name" value="GHMP_kinase_C_sf"/>
</dbReference>
<feature type="domain" description="Galactokinase N-terminal" evidence="8">
    <location>
        <begin position="40"/>
        <end position="88"/>
    </location>
</feature>
<dbReference type="InterPro" id="IPR006204">
    <property type="entry name" value="GHMP_kinase_N_dom"/>
</dbReference>
<dbReference type="PRINTS" id="PR00473">
    <property type="entry name" value="GALCTOKINASE"/>
</dbReference>
<dbReference type="InterPro" id="IPR014721">
    <property type="entry name" value="Ribsml_uS5_D2-typ_fold_subgr"/>
</dbReference>
<dbReference type="GO" id="GO:0005829">
    <property type="term" value="C:cytosol"/>
    <property type="evidence" value="ECO:0007669"/>
    <property type="project" value="TreeGrafter"/>
</dbReference>
<dbReference type="Pfam" id="PF00288">
    <property type="entry name" value="GHMP_kinases_N"/>
    <property type="match status" value="1"/>
</dbReference>
<keyword evidence="5" id="KW-0067">ATP-binding</keyword>
<feature type="domain" description="GHMP kinase C-terminal" evidence="7">
    <location>
        <begin position="377"/>
        <end position="446"/>
    </location>
</feature>
<dbReference type="Gene3D" id="3.30.70.3170">
    <property type="match status" value="1"/>
</dbReference>
<evidence type="ECO:0000256" key="3">
    <source>
        <dbReference type="ARBA" id="ARBA00022741"/>
    </source>
</evidence>